<evidence type="ECO:0008006" key="8">
    <source>
        <dbReference type="Google" id="ProtNLM"/>
    </source>
</evidence>
<proteinExistence type="inferred from homology"/>
<comment type="subcellular location">
    <subcellularLocation>
        <location evidence="1">Nucleus</location>
    </subcellularLocation>
</comment>
<dbReference type="PANTHER" id="PTHR12434">
    <property type="entry name" value="MEDIATOR OF RNA POLYMERASE II TRANSCRIPTION SUBUNIT 22"/>
    <property type="match status" value="1"/>
</dbReference>
<dbReference type="GO" id="GO:0006357">
    <property type="term" value="P:regulation of transcription by RNA polymerase II"/>
    <property type="evidence" value="ECO:0007669"/>
    <property type="project" value="InterPro"/>
</dbReference>
<dbReference type="Pfam" id="PF06179">
    <property type="entry name" value="Med22"/>
    <property type="match status" value="1"/>
</dbReference>
<dbReference type="Proteomes" id="UP001215712">
    <property type="component" value="Unassembled WGS sequence"/>
</dbReference>
<accession>A0AAD6MTM1</accession>
<sequence length="119" mass="13295">MESQPTAKALHNRINTDISQLLQRFENIMATATVKNPSYTATAVETYQLDVESTALIRAAEDILALTRIMKETWLFGKLDTLGEDERDVERREKLEGDVAAVQKAIEEGTSLSKLSPEN</sequence>
<reference evidence="6" key="1">
    <citation type="journal article" date="2023" name="IMA Fungus">
        <title>Comparative genomic study of the Penicillium genus elucidates a diverse pangenome and 15 lateral gene transfer events.</title>
        <authorList>
            <person name="Petersen C."/>
            <person name="Sorensen T."/>
            <person name="Nielsen M.R."/>
            <person name="Sondergaard T.E."/>
            <person name="Sorensen J.L."/>
            <person name="Fitzpatrick D.A."/>
            <person name="Frisvad J.C."/>
            <person name="Nielsen K.L."/>
        </authorList>
    </citation>
    <scope>NUCLEOTIDE SEQUENCE</scope>
    <source>
        <strain evidence="6">IBT 17514</strain>
    </source>
</reference>
<organism evidence="6 7">
    <name type="scientific">Penicillium malachiteum</name>
    <dbReference type="NCBI Taxonomy" id="1324776"/>
    <lineage>
        <taxon>Eukaryota</taxon>
        <taxon>Fungi</taxon>
        <taxon>Dikarya</taxon>
        <taxon>Ascomycota</taxon>
        <taxon>Pezizomycotina</taxon>
        <taxon>Eurotiomycetes</taxon>
        <taxon>Eurotiomycetidae</taxon>
        <taxon>Eurotiales</taxon>
        <taxon>Aspergillaceae</taxon>
        <taxon>Penicillium</taxon>
    </lineage>
</organism>
<dbReference type="AlphaFoldDB" id="A0AAD6MTM1"/>
<keyword evidence="4" id="KW-0804">Transcription</keyword>
<evidence type="ECO:0000256" key="2">
    <source>
        <dbReference type="ARBA" id="ARBA00005942"/>
    </source>
</evidence>
<gene>
    <name evidence="6" type="ORF">N7493_008188</name>
</gene>
<dbReference type="InterPro" id="IPR009332">
    <property type="entry name" value="Med22"/>
</dbReference>
<dbReference type="EMBL" id="JAQJAN010000012">
    <property type="protein sequence ID" value="KAJ5716277.1"/>
    <property type="molecule type" value="Genomic_DNA"/>
</dbReference>
<keyword evidence="3" id="KW-0805">Transcription regulation</keyword>
<evidence type="ECO:0000313" key="6">
    <source>
        <dbReference type="EMBL" id="KAJ5716277.1"/>
    </source>
</evidence>
<dbReference type="GO" id="GO:0016592">
    <property type="term" value="C:mediator complex"/>
    <property type="evidence" value="ECO:0007669"/>
    <property type="project" value="InterPro"/>
</dbReference>
<dbReference type="GO" id="GO:0003712">
    <property type="term" value="F:transcription coregulator activity"/>
    <property type="evidence" value="ECO:0007669"/>
    <property type="project" value="InterPro"/>
</dbReference>
<reference evidence="6" key="2">
    <citation type="submission" date="2023-01" db="EMBL/GenBank/DDBJ databases">
        <authorList>
            <person name="Petersen C."/>
        </authorList>
    </citation>
    <scope>NUCLEOTIDE SEQUENCE</scope>
    <source>
        <strain evidence="6">IBT 17514</strain>
    </source>
</reference>
<comment type="caution">
    <text evidence="6">The sequence shown here is derived from an EMBL/GenBank/DDBJ whole genome shotgun (WGS) entry which is preliminary data.</text>
</comment>
<evidence type="ECO:0000256" key="1">
    <source>
        <dbReference type="ARBA" id="ARBA00004123"/>
    </source>
</evidence>
<evidence type="ECO:0000313" key="7">
    <source>
        <dbReference type="Proteomes" id="UP001215712"/>
    </source>
</evidence>
<name>A0AAD6MTM1_9EURO</name>
<keyword evidence="5" id="KW-0539">Nucleus</keyword>
<comment type="similarity">
    <text evidence="2">Belongs to the Mediator complex subunit 22 family.</text>
</comment>
<protein>
    <recommendedName>
        <fullName evidence="8">Surfeit locus protein 5 subunit 22 of mediator complex-domain-containing protein</fullName>
    </recommendedName>
</protein>
<evidence type="ECO:0000256" key="5">
    <source>
        <dbReference type="ARBA" id="ARBA00023242"/>
    </source>
</evidence>
<evidence type="ECO:0000256" key="4">
    <source>
        <dbReference type="ARBA" id="ARBA00023163"/>
    </source>
</evidence>
<evidence type="ECO:0000256" key="3">
    <source>
        <dbReference type="ARBA" id="ARBA00023015"/>
    </source>
</evidence>
<dbReference type="PANTHER" id="PTHR12434:SF6">
    <property type="entry name" value="MEDIATOR OF RNA POLYMERASE II TRANSCRIPTION SUBUNIT 22"/>
    <property type="match status" value="1"/>
</dbReference>
<keyword evidence="7" id="KW-1185">Reference proteome</keyword>
<dbReference type="Gene3D" id="6.10.280.160">
    <property type="entry name" value="Mediator of RNA polymerase II transcription subunit 22"/>
    <property type="match status" value="1"/>
</dbReference>